<feature type="domain" description="H15" evidence="2">
    <location>
        <begin position="4"/>
        <end position="78"/>
    </location>
</feature>
<name>A0A0C3ALP3_SERVB</name>
<gene>
    <name evidence="3" type="ORF">M408DRAFT_26062</name>
</gene>
<dbReference type="AlphaFoldDB" id="A0A0C3ALP3"/>
<dbReference type="GO" id="GO:0006334">
    <property type="term" value="P:nucleosome assembly"/>
    <property type="evidence" value="ECO:0007669"/>
    <property type="project" value="InterPro"/>
</dbReference>
<dbReference type="Pfam" id="PF00538">
    <property type="entry name" value="Linker_histone"/>
    <property type="match status" value="1"/>
</dbReference>
<dbReference type="HOGENOM" id="CLU_2559735_0_0_1"/>
<dbReference type="InterPro" id="IPR005818">
    <property type="entry name" value="Histone_H1/H5_H15"/>
</dbReference>
<dbReference type="GO" id="GO:0000786">
    <property type="term" value="C:nucleosome"/>
    <property type="evidence" value="ECO:0007669"/>
    <property type="project" value="InterPro"/>
</dbReference>
<evidence type="ECO:0000313" key="3">
    <source>
        <dbReference type="EMBL" id="KIM25505.1"/>
    </source>
</evidence>
<reference evidence="4" key="2">
    <citation type="submission" date="2015-01" db="EMBL/GenBank/DDBJ databases">
        <title>Evolutionary Origins and Diversification of the Mycorrhizal Mutualists.</title>
        <authorList>
            <consortium name="DOE Joint Genome Institute"/>
            <consortium name="Mycorrhizal Genomics Consortium"/>
            <person name="Kohler A."/>
            <person name="Kuo A."/>
            <person name="Nagy L.G."/>
            <person name="Floudas D."/>
            <person name="Copeland A."/>
            <person name="Barry K.W."/>
            <person name="Cichocki N."/>
            <person name="Veneault-Fourrey C."/>
            <person name="LaButti K."/>
            <person name="Lindquist E.A."/>
            <person name="Lipzen A."/>
            <person name="Lundell T."/>
            <person name="Morin E."/>
            <person name="Murat C."/>
            <person name="Riley R."/>
            <person name="Ohm R."/>
            <person name="Sun H."/>
            <person name="Tunlid A."/>
            <person name="Henrissat B."/>
            <person name="Grigoriev I.V."/>
            <person name="Hibbett D.S."/>
            <person name="Martin F."/>
        </authorList>
    </citation>
    <scope>NUCLEOTIDE SEQUENCE [LARGE SCALE GENOMIC DNA]</scope>
    <source>
        <strain evidence="4">MAFF 305830</strain>
    </source>
</reference>
<sequence>MLIPPLTKLVENSIKAHPLHAQTGGLTVDEISSFTAQRVHEQGRKHLRHRIERALQKGVANGSLVVQSTGTETRYQLNNASK</sequence>
<dbReference type="InterPro" id="IPR036388">
    <property type="entry name" value="WH-like_DNA-bd_sf"/>
</dbReference>
<reference evidence="3 4" key="1">
    <citation type="submission" date="2014-04" db="EMBL/GenBank/DDBJ databases">
        <authorList>
            <consortium name="DOE Joint Genome Institute"/>
            <person name="Kuo A."/>
            <person name="Zuccaro A."/>
            <person name="Kohler A."/>
            <person name="Nagy L.G."/>
            <person name="Floudas D."/>
            <person name="Copeland A."/>
            <person name="Barry K.W."/>
            <person name="Cichocki N."/>
            <person name="Veneault-Fourrey C."/>
            <person name="LaButti K."/>
            <person name="Lindquist E.A."/>
            <person name="Lipzen A."/>
            <person name="Lundell T."/>
            <person name="Morin E."/>
            <person name="Murat C."/>
            <person name="Sun H."/>
            <person name="Tunlid A."/>
            <person name="Henrissat B."/>
            <person name="Grigoriev I.V."/>
            <person name="Hibbett D.S."/>
            <person name="Martin F."/>
            <person name="Nordberg H.P."/>
            <person name="Cantor M.N."/>
            <person name="Hua S.X."/>
        </authorList>
    </citation>
    <scope>NUCLEOTIDE SEQUENCE [LARGE SCALE GENOMIC DNA]</scope>
    <source>
        <strain evidence="3 4">MAFF 305830</strain>
    </source>
</reference>
<dbReference type="EMBL" id="KN824313">
    <property type="protein sequence ID" value="KIM25505.1"/>
    <property type="molecule type" value="Genomic_DNA"/>
</dbReference>
<dbReference type="GO" id="GO:0003677">
    <property type="term" value="F:DNA binding"/>
    <property type="evidence" value="ECO:0007669"/>
    <property type="project" value="InterPro"/>
</dbReference>
<evidence type="ECO:0000259" key="2">
    <source>
        <dbReference type="Pfam" id="PF00538"/>
    </source>
</evidence>
<organism evidence="3 4">
    <name type="scientific">Serendipita vermifera MAFF 305830</name>
    <dbReference type="NCBI Taxonomy" id="933852"/>
    <lineage>
        <taxon>Eukaryota</taxon>
        <taxon>Fungi</taxon>
        <taxon>Dikarya</taxon>
        <taxon>Basidiomycota</taxon>
        <taxon>Agaricomycotina</taxon>
        <taxon>Agaricomycetes</taxon>
        <taxon>Sebacinales</taxon>
        <taxon>Serendipitaceae</taxon>
        <taxon>Serendipita</taxon>
    </lineage>
</organism>
<proteinExistence type="predicted"/>
<accession>A0A0C3ALP3</accession>
<protein>
    <recommendedName>
        <fullName evidence="1">Histone H1</fullName>
    </recommendedName>
</protein>
<evidence type="ECO:0000256" key="1">
    <source>
        <dbReference type="ARBA" id="ARBA00020833"/>
    </source>
</evidence>
<dbReference type="Proteomes" id="UP000054097">
    <property type="component" value="Unassembled WGS sequence"/>
</dbReference>
<dbReference type="Gene3D" id="1.10.10.10">
    <property type="entry name" value="Winged helix-like DNA-binding domain superfamily/Winged helix DNA-binding domain"/>
    <property type="match status" value="1"/>
</dbReference>
<keyword evidence="4" id="KW-1185">Reference proteome</keyword>
<evidence type="ECO:0000313" key="4">
    <source>
        <dbReference type="Proteomes" id="UP000054097"/>
    </source>
</evidence>